<proteinExistence type="predicted"/>
<dbReference type="EMBL" id="VVIM01000003">
    <property type="protein sequence ID" value="KAB0800965.1"/>
    <property type="molecule type" value="Genomic_DNA"/>
</dbReference>
<accession>A0A5N4AUB2</accession>
<organism evidence="1 2">
    <name type="scientific">Photinus pyralis</name>
    <name type="common">Common eastern firefly</name>
    <name type="synonym">Lampyris pyralis</name>
    <dbReference type="NCBI Taxonomy" id="7054"/>
    <lineage>
        <taxon>Eukaryota</taxon>
        <taxon>Metazoa</taxon>
        <taxon>Ecdysozoa</taxon>
        <taxon>Arthropoda</taxon>
        <taxon>Hexapoda</taxon>
        <taxon>Insecta</taxon>
        <taxon>Pterygota</taxon>
        <taxon>Neoptera</taxon>
        <taxon>Endopterygota</taxon>
        <taxon>Coleoptera</taxon>
        <taxon>Polyphaga</taxon>
        <taxon>Elateriformia</taxon>
        <taxon>Elateroidea</taxon>
        <taxon>Lampyridae</taxon>
        <taxon>Lampyrinae</taxon>
        <taxon>Photinus</taxon>
    </lineage>
</organism>
<gene>
    <name evidence="1" type="ORF">PPYR_05319</name>
</gene>
<dbReference type="AlphaFoldDB" id="A0A5N4AUB2"/>
<evidence type="ECO:0000313" key="2">
    <source>
        <dbReference type="Proteomes" id="UP000327044"/>
    </source>
</evidence>
<protein>
    <submittedName>
        <fullName evidence="1">Uncharacterized protein</fullName>
    </submittedName>
</protein>
<dbReference type="Proteomes" id="UP000327044">
    <property type="component" value="Unassembled WGS sequence"/>
</dbReference>
<dbReference type="OrthoDB" id="8250900at2759"/>
<dbReference type="InParanoid" id="A0A5N4AUB2"/>
<evidence type="ECO:0000313" key="1">
    <source>
        <dbReference type="EMBL" id="KAB0800965.1"/>
    </source>
</evidence>
<comment type="caution">
    <text evidence="1">The sequence shown here is derived from an EMBL/GenBank/DDBJ whole genome shotgun (WGS) entry which is preliminary data.</text>
</comment>
<reference evidence="1 2" key="1">
    <citation type="journal article" date="2018" name="Elife">
        <title>Firefly genomes illuminate parallel origins of bioluminescence in beetles.</title>
        <authorList>
            <person name="Fallon T.R."/>
            <person name="Lower S.E."/>
            <person name="Chang C.H."/>
            <person name="Bessho-Uehara M."/>
            <person name="Martin G.J."/>
            <person name="Bewick A.J."/>
            <person name="Behringer M."/>
            <person name="Debat H.J."/>
            <person name="Wong I."/>
            <person name="Day J.C."/>
            <person name="Suvorov A."/>
            <person name="Silva C.J."/>
            <person name="Stanger-Hall K.F."/>
            <person name="Hall D.W."/>
            <person name="Schmitz R.J."/>
            <person name="Nelson D.R."/>
            <person name="Lewis S.M."/>
            <person name="Shigenobu S."/>
            <person name="Bybee S.M."/>
            <person name="Larracuente A.M."/>
            <person name="Oba Y."/>
            <person name="Weng J.K."/>
        </authorList>
    </citation>
    <scope>NUCLEOTIDE SEQUENCE [LARGE SCALE GENOMIC DNA]</scope>
    <source>
        <strain evidence="1">1611_PpyrPB1</strain>
        <tissue evidence="1">Whole body</tissue>
    </source>
</reference>
<name>A0A5N4AUB2_PHOPY</name>
<sequence length="120" mass="13054">MEIRIVVFLMAAGLAYGSVIYSSNLNSALVNFKQLGGNFAYSSFEFPTYLGPTVLRQVIGQYPFYPPQQVLYPGYPIFTYPGLPIQGPVSPPFITQQKPPSSGSPSQVIIDEDTVAIDSA</sequence>
<keyword evidence="2" id="KW-1185">Reference proteome</keyword>